<evidence type="ECO:0000256" key="1">
    <source>
        <dbReference type="SAM" id="MobiDB-lite"/>
    </source>
</evidence>
<evidence type="ECO:0000313" key="3">
    <source>
        <dbReference type="Proteomes" id="UP000785679"/>
    </source>
</evidence>
<dbReference type="AlphaFoldDB" id="A0A8J8SUY8"/>
<name>A0A8J8SUY8_HALGN</name>
<dbReference type="InterPro" id="IPR032801">
    <property type="entry name" value="PXL2A/B/C"/>
</dbReference>
<evidence type="ECO:0000313" key="2">
    <source>
        <dbReference type="EMBL" id="TNV71614.1"/>
    </source>
</evidence>
<comment type="caution">
    <text evidence="2">The sequence shown here is derived from an EMBL/GenBank/DDBJ whole genome shotgun (WGS) entry which is preliminary data.</text>
</comment>
<dbReference type="EMBL" id="RRYP01029743">
    <property type="protein sequence ID" value="TNV71614.1"/>
    <property type="molecule type" value="Genomic_DNA"/>
</dbReference>
<accession>A0A8J8SUY8</accession>
<organism evidence="2 3">
    <name type="scientific">Halteria grandinella</name>
    <dbReference type="NCBI Taxonomy" id="5974"/>
    <lineage>
        <taxon>Eukaryota</taxon>
        <taxon>Sar</taxon>
        <taxon>Alveolata</taxon>
        <taxon>Ciliophora</taxon>
        <taxon>Intramacronucleata</taxon>
        <taxon>Spirotrichea</taxon>
        <taxon>Stichotrichia</taxon>
        <taxon>Sporadotrichida</taxon>
        <taxon>Halteriidae</taxon>
        <taxon>Halteria</taxon>
    </lineage>
</organism>
<proteinExistence type="predicted"/>
<protein>
    <submittedName>
        <fullName evidence="2">Uncharacterized protein</fullName>
    </submittedName>
</protein>
<reference evidence="2" key="1">
    <citation type="submission" date="2019-06" db="EMBL/GenBank/DDBJ databases">
        <authorList>
            <person name="Zheng W."/>
        </authorList>
    </citation>
    <scope>NUCLEOTIDE SEQUENCE</scope>
    <source>
        <strain evidence="2">QDHG01</strain>
    </source>
</reference>
<keyword evidence="3" id="KW-1185">Reference proteome</keyword>
<gene>
    <name evidence="2" type="ORF">FGO68_gene11715</name>
</gene>
<feature type="region of interest" description="Disordered" evidence="1">
    <location>
        <begin position="1"/>
        <end position="25"/>
    </location>
</feature>
<dbReference type="Pfam" id="PF13911">
    <property type="entry name" value="AhpC-TSA_2"/>
    <property type="match status" value="1"/>
</dbReference>
<dbReference type="OrthoDB" id="40334at2759"/>
<feature type="compositionally biased region" description="Polar residues" evidence="1">
    <location>
        <begin position="1"/>
        <end position="15"/>
    </location>
</feature>
<dbReference type="Proteomes" id="UP000785679">
    <property type="component" value="Unassembled WGS sequence"/>
</dbReference>
<sequence length="153" mass="17249">MQRPSQESKQSNQIRRSSKKQQKNISNIFSYPQVIACSKPDAIEDFSKDTGFPKENLYVSTDLQAYKSFGMKRAQNISEIKGQGTNADSTTGMISGMAWYLWKQISRGSQGDIYQLGGEVLFDEDGVTIHLCKTNQSSQDYMSASQIKQLMRI</sequence>